<sequence length="257" mass="30176">MLSIKITDNLISGPFSSLLTSISIMNHQIMMSTQFTEEECEIWKKSMSIYLEKEQSSIYIHSISESTAQSSNYLLNELRKSTIVSAIISFTSSFEYYLKEIIELSLQRNSSLRKKAFSKLEISALELEKDIELNEIKKRTFRIISADKSKGQLFSEKMKRASTFLAIPDIRGAKNLFHTLDSIWKLRNEFAHTNTNFNRTYEINTLKKNLLLKPESTKEEYLKFTFELINIFNTFLYYMEEWDKSVLDKWEANDFVH</sequence>
<gene>
    <name evidence="1" type="ORF">M3P09_12805</name>
</gene>
<name>A0ABT0QFY0_9FLAO</name>
<accession>A0ABT0QFY0</accession>
<dbReference type="EMBL" id="JAMFLZ010000005">
    <property type="protein sequence ID" value="MCL6295882.1"/>
    <property type="molecule type" value="Genomic_DNA"/>
</dbReference>
<organism evidence="1 2">
    <name type="scientific">Jejuia spongiicola</name>
    <dbReference type="NCBI Taxonomy" id="2942207"/>
    <lineage>
        <taxon>Bacteria</taxon>
        <taxon>Pseudomonadati</taxon>
        <taxon>Bacteroidota</taxon>
        <taxon>Flavobacteriia</taxon>
        <taxon>Flavobacteriales</taxon>
        <taxon>Flavobacteriaceae</taxon>
        <taxon>Jejuia</taxon>
    </lineage>
</organism>
<evidence type="ECO:0000313" key="1">
    <source>
        <dbReference type="EMBL" id="MCL6295882.1"/>
    </source>
</evidence>
<protein>
    <submittedName>
        <fullName evidence="1">HEPN domain-containing protein</fullName>
    </submittedName>
</protein>
<evidence type="ECO:0000313" key="2">
    <source>
        <dbReference type="Proteomes" id="UP001165381"/>
    </source>
</evidence>
<dbReference type="Proteomes" id="UP001165381">
    <property type="component" value="Unassembled WGS sequence"/>
</dbReference>
<comment type="caution">
    <text evidence="1">The sequence shown here is derived from an EMBL/GenBank/DDBJ whole genome shotgun (WGS) entry which is preliminary data.</text>
</comment>
<reference evidence="1" key="1">
    <citation type="submission" date="2022-05" db="EMBL/GenBank/DDBJ databases">
        <authorList>
            <person name="Park J.-S."/>
        </authorList>
    </citation>
    <scope>NUCLEOTIDE SEQUENCE</scope>
    <source>
        <strain evidence="1">2012CJ34-3</strain>
    </source>
</reference>
<proteinExistence type="predicted"/>
<keyword evidence="2" id="KW-1185">Reference proteome</keyword>
<dbReference type="RefSeq" id="WP_249973443.1">
    <property type="nucleotide sequence ID" value="NZ_JAMFLZ010000005.1"/>
</dbReference>